<evidence type="ECO:0000259" key="1">
    <source>
        <dbReference type="Pfam" id="PF24035"/>
    </source>
</evidence>
<dbReference type="Proteomes" id="UP000198848">
    <property type="component" value="Unassembled WGS sequence"/>
</dbReference>
<dbReference type="EMBL" id="FNLC01000004">
    <property type="protein sequence ID" value="SDR36063.1"/>
    <property type="molecule type" value="Genomic_DNA"/>
</dbReference>
<reference evidence="3" key="1">
    <citation type="submission" date="2016-10" db="EMBL/GenBank/DDBJ databases">
        <authorList>
            <person name="Varghese N."/>
            <person name="Submissions S."/>
        </authorList>
    </citation>
    <scope>NUCLEOTIDE SEQUENCE [LARGE SCALE GENOMIC DNA]</scope>
    <source>
        <strain evidence="3">DSM 24767</strain>
    </source>
</reference>
<dbReference type="Pfam" id="PF24035">
    <property type="entry name" value="DUF7344"/>
    <property type="match status" value="1"/>
</dbReference>
<organism evidence="2 3">
    <name type="scientific">Natronobacterium texcoconense</name>
    <dbReference type="NCBI Taxonomy" id="1095778"/>
    <lineage>
        <taxon>Archaea</taxon>
        <taxon>Methanobacteriati</taxon>
        <taxon>Methanobacteriota</taxon>
        <taxon>Stenosarchaea group</taxon>
        <taxon>Halobacteria</taxon>
        <taxon>Halobacteriales</taxon>
        <taxon>Natrialbaceae</taxon>
        <taxon>Natronobacterium</taxon>
    </lineage>
</organism>
<protein>
    <recommendedName>
        <fullName evidence="1">DUF7344 domain-containing protein</fullName>
    </recommendedName>
</protein>
<dbReference type="InterPro" id="IPR055768">
    <property type="entry name" value="DUF7344"/>
</dbReference>
<dbReference type="AlphaFoldDB" id="A0A1H1IE98"/>
<dbReference type="OrthoDB" id="241828at2157"/>
<dbReference type="RefSeq" id="WP_139169318.1">
    <property type="nucleotide sequence ID" value="NZ_FNLC01000004.1"/>
</dbReference>
<sequence>MKSCRNPELVDEFLTVLSDCRRRTVVLYLRDTTDGTATFPELATQLATNCSNARDEDAEMIRLVHQVLPALVDHSVVEYDVRSEVVRYRPTAFVEDVFECLEEYGPAGNE</sequence>
<feature type="domain" description="DUF7344" evidence="1">
    <location>
        <begin position="15"/>
        <end position="87"/>
    </location>
</feature>
<evidence type="ECO:0000313" key="3">
    <source>
        <dbReference type="Proteomes" id="UP000198848"/>
    </source>
</evidence>
<proteinExistence type="predicted"/>
<evidence type="ECO:0000313" key="2">
    <source>
        <dbReference type="EMBL" id="SDR36063.1"/>
    </source>
</evidence>
<name>A0A1H1IE98_NATTX</name>
<accession>A0A1H1IE98</accession>
<gene>
    <name evidence="2" type="ORF">SAMN04489842_3489</name>
</gene>
<keyword evidence="3" id="KW-1185">Reference proteome</keyword>